<dbReference type="InterPro" id="IPR020603">
    <property type="entry name" value="MraZ_dom"/>
</dbReference>
<keyword evidence="10" id="KW-1185">Reference proteome</keyword>
<name>C8X0T2_DESRD</name>
<dbReference type="NCBIfam" id="TIGR00242">
    <property type="entry name" value="division/cell wall cluster transcriptional repressor MraZ"/>
    <property type="match status" value="1"/>
</dbReference>
<dbReference type="InterPro" id="IPR035642">
    <property type="entry name" value="MraZ_N"/>
</dbReference>
<dbReference type="InterPro" id="IPR007159">
    <property type="entry name" value="SpoVT-AbrB_dom"/>
</dbReference>
<dbReference type="EMBL" id="CP001734">
    <property type="protein sequence ID" value="ACV68029.1"/>
    <property type="molecule type" value="Genomic_DNA"/>
</dbReference>
<comment type="similarity">
    <text evidence="7">Belongs to the MraZ family.</text>
</comment>
<dbReference type="GO" id="GO:0009295">
    <property type="term" value="C:nucleoid"/>
    <property type="evidence" value="ECO:0007669"/>
    <property type="project" value="UniProtKB-SubCell"/>
</dbReference>
<dbReference type="RefSeq" id="WP_015751187.1">
    <property type="nucleotide sequence ID" value="NC_013223.1"/>
</dbReference>
<evidence type="ECO:0000256" key="5">
    <source>
        <dbReference type="ARBA" id="ARBA00023125"/>
    </source>
</evidence>
<evidence type="ECO:0000313" key="10">
    <source>
        <dbReference type="Proteomes" id="UP000001052"/>
    </source>
</evidence>
<evidence type="ECO:0000256" key="1">
    <source>
        <dbReference type="ARBA" id="ARBA00013860"/>
    </source>
</evidence>
<evidence type="ECO:0000256" key="4">
    <source>
        <dbReference type="ARBA" id="ARBA00023015"/>
    </source>
</evidence>
<dbReference type="STRING" id="485915.Dret_0737"/>
<dbReference type="CDD" id="cd16321">
    <property type="entry name" value="MraZ_C"/>
    <property type="match status" value="1"/>
</dbReference>
<gene>
    <name evidence="7" type="primary">mraZ</name>
    <name evidence="9" type="ordered locus">Dret_0737</name>
</gene>
<dbReference type="HAMAP" id="MF_01008">
    <property type="entry name" value="MraZ"/>
    <property type="match status" value="1"/>
</dbReference>
<keyword evidence="4 7" id="KW-0805">Transcription regulation</keyword>
<comment type="subcellular location">
    <subcellularLocation>
        <location evidence="7">Cytoplasm</location>
        <location evidence="7">Nucleoid</location>
    </subcellularLocation>
</comment>
<dbReference type="eggNOG" id="COG2001">
    <property type="taxonomic scope" value="Bacteria"/>
</dbReference>
<evidence type="ECO:0000256" key="6">
    <source>
        <dbReference type="ARBA" id="ARBA00023163"/>
    </source>
</evidence>
<dbReference type="AlphaFoldDB" id="C8X0T2"/>
<reference evidence="9 10" key="2">
    <citation type="journal article" date="2010" name="Stand. Genomic Sci.">
        <title>Complete genome sequence of Desulfohalobium retbaense type strain (HR(100)).</title>
        <authorList>
            <person name="Spring S."/>
            <person name="Nolan M."/>
            <person name="Lapidus A."/>
            <person name="Glavina Del Rio T."/>
            <person name="Copeland A."/>
            <person name="Tice H."/>
            <person name="Cheng J.F."/>
            <person name="Lucas S."/>
            <person name="Land M."/>
            <person name="Chen F."/>
            <person name="Bruce D."/>
            <person name="Goodwin L."/>
            <person name="Pitluck S."/>
            <person name="Ivanova N."/>
            <person name="Mavromatis K."/>
            <person name="Mikhailova N."/>
            <person name="Pati A."/>
            <person name="Chen A."/>
            <person name="Palaniappan K."/>
            <person name="Hauser L."/>
            <person name="Chang Y.J."/>
            <person name="Jeffries C.D."/>
            <person name="Munk C."/>
            <person name="Kiss H."/>
            <person name="Chain P."/>
            <person name="Han C."/>
            <person name="Brettin T."/>
            <person name="Detter J.C."/>
            <person name="Schuler E."/>
            <person name="Goker M."/>
            <person name="Rohde M."/>
            <person name="Bristow J."/>
            <person name="Eisen J.A."/>
            <person name="Markowitz V."/>
            <person name="Hugenholtz P."/>
            <person name="Kyrpides N.C."/>
            <person name="Klenk H.P."/>
        </authorList>
    </citation>
    <scope>NUCLEOTIDE SEQUENCE [LARGE SCALE GENOMIC DNA]</scope>
    <source>
        <strain evidence="9 10">DSM 5692</strain>
    </source>
</reference>
<dbReference type="GO" id="GO:0005737">
    <property type="term" value="C:cytoplasm"/>
    <property type="evidence" value="ECO:0007669"/>
    <property type="project" value="UniProtKB-UniRule"/>
</dbReference>
<evidence type="ECO:0000256" key="3">
    <source>
        <dbReference type="ARBA" id="ARBA00022737"/>
    </source>
</evidence>
<dbReference type="PROSITE" id="PS51740">
    <property type="entry name" value="SPOVT_ABRB"/>
    <property type="match status" value="2"/>
</dbReference>
<proteinExistence type="inferred from homology"/>
<dbReference type="GO" id="GO:0003700">
    <property type="term" value="F:DNA-binding transcription factor activity"/>
    <property type="evidence" value="ECO:0007669"/>
    <property type="project" value="UniProtKB-UniRule"/>
</dbReference>
<dbReference type="PANTHER" id="PTHR34701">
    <property type="entry name" value="TRANSCRIPTIONAL REGULATOR MRAZ"/>
    <property type="match status" value="1"/>
</dbReference>
<dbReference type="InterPro" id="IPR035644">
    <property type="entry name" value="MraZ_C"/>
</dbReference>
<dbReference type="InterPro" id="IPR038619">
    <property type="entry name" value="MraZ_sf"/>
</dbReference>
<comment type="subunit">
    <text evidence="7">Forms oligomers.</text>
</comment>
<keyword evidence="5 7" id="KW-0238">DNA-binding</keyword>
<dbReference type="HOGENOM" id="CLU_107907_2_2_7"/>
<dbReference type="Gene3D" id="3.40.1550.20">
    <property type="entry name" value="Transcriptional regulator MraZ domain"/>
    <property type="match status" value="1"/>
</dbReference>
<feature type="domain" description="SpoVT-AbrB" evidence="8">
    <location>
        <begin position="80"/>
        <end position="123"/>
    </location>
</feature>
<dbReference type="GO" id="GO:0000976">
    <property type="term" value="F:transcription cis-regulatory region binding"/>
    <property type="evidence" value="ECO:0007669"/>
    <property type="project" value="TreeGrafter"/>
</dbReference>
<keyword evidence="3" id="KW-0677">Repeat</keyword>
<dbReference type="Pfam" id="PF02381">
    <property type="entry name" value="MraZ"/>
    <property type="match status" value="2"/>
</dbReference>
<evidence type="ECO:0000259" key="8">
    <source>
        <dbReference type="PROSITE" id="PS51740"/>
    </source>
</evidence>
<dbReference type="InterPro" id="IPR003444">
    <property type="entry name" value="MraZ"/>
</dbReference>
<reference evidence="10" key="1">
    <citation type="submission" date="2009-09" db="EMBL/GenBank/DDBJ databases">
        <title>The complete chromosome of Desulfohalobium retbaense DSM 5692.</title>
        <authorList>
            <consortium name="US DOE Joint Genome Institute (JGI-PGF)"/>
            <person name="Lucas S."/>
            <person name="Copeland A."/>
            <person name="Lapidus A."/>
            <person name="Glavina del Rio T."/>
            <person name="Dalin E."/>
            <person name="Tice H."/>
            <person name="Bruce D."/>
            <person name="Goodwin L."/>
            <person name="Pitluck S."/>
            <person name="Kyrpides N."/>
            <person name="Mavromatis K."/>
            <person name="Ivanova N."/>
            <person name="Mikhailova N."/>
            <person name="Munk A.C."/>
            <person name="Brettin T."/>
            <person name="Detter J.C."/>
            <person name="Han C."/>
            <person name="Tapia R."/>
            <person name="Larimer F."/>
            <person name="Land M."/>
            <person name="Hauser L."/>
            <person name="Markowitz V."/>
            <person name="Cheng J.-F."/>
            <person name="Hugenholtz P."/>
            <person name="Woyke T."/>
            <person name="Wu D."/>
            <person name="Spring S."/>
            <person name="Klenk H.-P."/>
            <person name="Eisen J.A."/>
        </authorList>
    </citation>
    <scope>NUCLEOTIDE SEQUENCE [LARGE SCALE GENOMIC DNA]</scope>
    <source>
        <strain evidence="10">DSM 5692</strain>
    </source>
</reference>
<sequence>MFRGHSYRNMDSKGRLMLPPEFRDHIVAGDDDGRLMLTNFDGCVVGYTVPEWEAIERSFYEANNSSKKIRAFQRFFIGGAMDVQLDKQGRILVPPYLRQYASLDREVVLAGVGRKFEIWSQALFEAQRQEVEEDFDSVMDELAANGMGMRL</sequence>
<organism evidence="9 10">
    <name type="scientific">Desulfohalobium retbaense (strain ATCC 49708 / DSM 5692 / JCM 16813 / HR100)</name>
    <dbReference type="NCBI Taxonomy" id="485915"/>
    <lineage>
        <taxon>Bacteria</taxon>
        <taxon>Pseudomonadati</taxon>
        <taxon>Thermodesulfobacteriota</taxon>
        <taxon>Desulfovibrionia</taxon>
        <taxon>Desulfovibrionales</taxon>
        <taxon>Desulfohalobiaceae</taxon>
        <taxon>Desulfohalobium</taxon>
    </lineage>
</organism>
<protein>
    <recommendedName>
        <fullName evidence="1 7">Transcriptional regulator MraZ</fullName>
    </recommendedName>
</protein>
<evidence type="ECO:0000256" key="7">
    <source>
        <dbReference type="HAMAP-Rule" id="MF_01008"/>
    </source>
</evidence>
<dbReference type="OrthoDB" id="9807753at2"/>
<evidence type="ECO:0000256" key="2">
    <source>
        <dbReference type="ARBA" id="ARBA00022490"/>
    </source>
</evidence>
<feature type="domain" description="SpoVT-AbrB" evidence="8">
    <location>
        <begin position="5"/>
        <end position="51"/>
    </location>
</feature>
<keyword evidence="2 7" id="KW-0963">Cytoplasm</keyword>
<dbReference type="SUPFAM" id="SSF89447">
    <property type="entry name" value="AbrB/MazE/MraZ-like"/>
    <property type="match status" value="1"/>
</dbReference>
<accession>C8X0T2</accession>
<dbReference type="PANTHER" id="PTHR34701:SF1">
    <property type="entry name" value="TRANSCRIPTIONAL REGULATOR MRAZ"/>
    <property type="match status" value="1"/>
</dbReference>
<dbReference type="InterPro" id="IPR037914">
    <property type="entry name" value="SpoVT-AbrB_sf"/>
</dbReference>
<keyword evidence="6 7" id="KW-0804">Transcription</keyword>
<dbReference type="Proteomes" id="UP000001052">
    <property type="component" value="Chromosome"/>
</dbReference>
<dbReference type="GO" id="GO:2000143">
    <property type="term" value="P:negative regulation of DNA-templated transcription initiation"/>
    <property type="evidence" value="ECO:0007669"/>
    <property type="project" value="TreeGrafter"/>
</dbReference>
<evidence type="ECO:0000313" key="9">
    <source>
        <dbReference type="EMBL" id="ACV68029.1"/>
    </source>
</evidence>
<dbReference type="CDD" id="cd16320">
    <property type="entry name" value="MraZ_N"/>
    <property type="match status" value="1"/>
</dbReference>
<dbReference type="KEGG" id="drt:Dret_0737"/>